<organism evidence="14 15">
    <name type="scientific">Methylobacterium soli</name>
    <dbReference type="NCBI Taxonomy" id="553447"/>
    <lineage>
        <taxon>Bacteria</taxon>
        <taxon>Pseudomonadati</taxon>
        <taxon>Pseudomonadota</taxon>
        <taxon>Alphaproteobacteria</taxon>
        <taxon>Hyphomicrobiales</taxon>
        <taxon>Methylobacteriaceae</taxon>
        <taxon>Methylobacterium</taxon>
    </lineage>
</organism>
<dbReference type="PANTHER" id="PTHR14269">
    <property type="entry name" value="CDP-DIACYLGLYCEROL--GLYCEROL-3-PHOSPHATE 3-PHOSPHATIDYLTRANSFERASE-RELATED"/>
    <property type="match status" value="1"/>
</dbReference>
<feature type="compositionally biased region" description="Basic and acidic residues" evidence="12">
    <location>
        <begin position="262"/>
        <end position="271"/>
    </location>
</feature>
<evidence type="ECO:0000256" key="4">
    <source>
        <dbReference type="ARBA" id="ARBA00022679"/>
    </source>
</evidence>
<feature type="transmembrane region" description="Helical" evidence="13">
    <location>
        <begin position="237"/>
        <end position="256"/>
    </location>
</feature>
<dbReference type="GO" id="GO:0016780">
    <property type="term" value="F:phosphotransferase activity, for other substituted phosphate groups"/>
    <property type="evidence" value="ECO:0007669"/>
    <property type="project" value="InterPro"/>
</dbReference>
<feature type="transmembrane region" description="Helical" evidence="13">
    <location>
        <begin position="114"/>
        <end position="132"/>
    </location>
</feature>
<evidence type="ECO:0000256" key="5">
    <source>
        <dbReference type="ARBA" id="ARBA00022692"/>
    </source>
</evidence>
<evidence type="ECO:0000256" key="3">
    <source>
        <dbReference type="ARBA" id="ARBA00022516"/>
    </source>
</evidence>
<protein>
    <submittedName>
        <fullName evidence="14">Phosphatidylcholine/phosphatidylserine synthase</fullName>
    </submittedName>
</protein>
<proteinExistence type="inferred from homology"/>
<evidence type="ECO:0000256" key="7">
    <source>
        <dbReference type="ARBA" id="ARBA00023098"/>
    </source>
</evidence>
<evidence type="ECO:0000256" key="9">
    <source>
        <dbReference type="ARBA" id="ARBA00023209"/>
    </source>
</evidence>
<comment type="similarity">
    <text evidence="2 11">Belongs to the CDP-alcohol phosphatidyltransferase class-I family.</text>
</comment>
<feature type="region of interest" description="Disordered" evidence="12">
    <location>
        <begin position="262"/>
        <end position="296"/>
    </location>
</feature>
<evidence type="ECO:0000313" key="14">
    <source>
        <dbReference type="EMBL" id="KAB1078858.1"/>
    </source>
</evidence>
<keyword evidence="10" id="KW-1208">Phospholipid metabolism</keyword>
<evidence type="ECO:0000256" key="13">
    <source>
        <dbReference type="SAM" id="Phobius"/>
    </source>
</evidence>
<evidence type="ECO:0000256" key="11">
    <source>
        <dbReference type="RuleBase" id="RU003750"/>
    </source>
</evidence>
<dbReference type="PANTHER" id="PTHR14269:SF61">
    <property type="entry name" value="CDP-DIACYLGLYCEROL--SERINE O-PHOSPHATIDYLTRANSFERASE"/>
    <property type="match status" value="1"/>
</dbReference>
<evidence type="ECO:0000256" key="1">
    <source>
        <dbReference type="ARBA" id="ARBA00004141"/>
    </source>
</evidence>
<sequence>MDDLFPPFEPDPNEPKPRRFKPVPFRMIAPNMITLMALCLGLTAIRLAFEGKFEPAVIAIVVAAVLDGVDGRVARLLKGTSRFGAELDSLADFVNFGCAPALILYGFALFHLRSVGWIVALIFAIAMGLRLARFNAMLDDPNRPEWKKDYFVGMPAPAGALTAMLPLYLHFLGLSFEKWAAPLVLGYVLCIALMVVSTVPTFSGKTMGKRVPRAWVLPIFLAGVAAFGIAISYPFEAMVAISLTYLAVIPIGAAQYRRRAKLEPARPERANPDGAPPDEPARAGSPEASGTAPSNP</sequence>
<evidence type="ECO:0000256" key="2">
    <source>
        <dbReference type="ARBA" id="ARBA00010441"/>
    </source>
</evidence>
<reference evidence="14 15" key="1">
    <citation type="submission" date="2019-09" db="EMBL/GenBank/DDBJ databases">
        <title>YIM 48816 draft genome.</title>
        <authorList>
            <person name="Jiang L."/>
        </authorList>
    </citation>
    <scope>NUCLEOTIDE SEQUENCE [LARGE SCALE GENOMIC DNA]</scope>
    <source>
        <strain evidence="14 15">YIM 48816</strain>
    </source>
</reference>
<dbReference type="Gene3D" id="1.20.120.1760">
    <property type="match status" value="1"/>
</dbReference>
<keyword evidence="6 13" id="KW-1133">Transmembrane helix</keyword>
<dbReference type="RefSeq" id="WP_151000390.1">
    <property type="nucleotide sequence ID" value="NZ_BPQY01000331.1"/>
</dbReference>
<keyword evidence="5 13" id="KW-0812">Transmembrane</keyword>
<dbReference type="EMBL" id="VZZK01000011">
    <property type="protein sequence ID" value="KAB1078858.1"/>
    <property type="molecule type" value="Genomic_DNA"/>
</dbReference>
<dbReference type="OrthoDB" id="9777147at2"/>
<keyword evidence="7" id="KW-0443">Lipid metabolism</keyword>
<keyword evidence="3" id="KW-0444">Lipid biosynthesis</keyword>
<keyword evidence="8 13" id="KW-0472">Membrane</keyword>
<dbReference type="Pfam" id="PF01066">
    <property type="entry name" value="CDP-OH_P_transf"/>
    <property type="match status" value="1"/>
</dbReference>
<keyword evidence="9" id="KW-0594">Phospholipid biosynthesis</keyword>
<feature type="transmembrane region" description="Helical" evidence="13">
    <location>
        <begin position="89"/>
        <end position="108"/>
    </location>
</feature>
<evidence type="ECO:0000256" key="10">
    <source>
        <dbReference type="ARBA" id="ARBA00023264"/>
    </source>
</evidence>
<dbReference type="GO" id="GO:0016020">
    <property type="term" value="C:membrane"/>
    <property type="evidence" value="ECO:0007669"/>
    <property type="project" value="UniProtKB-SubCell"/>
</dbReference>
<comment type="subcellular location">
    <subcellularLocation>
        <location evidence="1">Membrane</location>
        <topology evidence="1">Multi-pass membrane protein</topology>
    </subcellularLocation>
</comment>
<dbReference type="GO" id="GO:0008654">
    <property type="term" value="P:phospholipid biosynthetic process"/>
    <property type="evidence" value="ECO:0007669"/>
    <property type="project" value="UniProtKB-KW"/>
</dbReference>
<dbReference type="InterPro" id="IPR050324">
    <property type="entry name" value="CDP-alcohol_PTase-I"/>
</dbReference>
<name>A0A6L3T613_9HYPH</name>
<feature type="transmembrane region" description="Helical" evidence="13">
    <location>
        <begin position="214"/>
        <end position="231"/>
    </location>
</feature>
<evidence type="ECO:0000256" key="12">
    <source>
        <dbReference type="SAM" id="MobiDB-lite"/>
    </source>
</evidence>
<keyword evidence="15" id="KW-1185">Reference proteome</keyword>
<feature type="transmembrane region" description="Helical" evidence="13">
    <location>
        <begin position="152"/>
        <end position="173"/>
    </location>
</feature>
<comment type="caution">
    <text evidence="14">The sequence shown here is derived from an EMBL/GenBank/DDBJ whole genome shotgun (WGS) entry which is preliminary data.</text>
</comment>
<dbReference type="InterPro" id="IPR043130">
    <property type="entry name" value="CDP-OH_PTrfase_TM_dom"/>
</dbReference>
<feature type="transmembrane region" description="Helical" evidence="13">
    <location>
        <begin position="28"/>
        <end position="49"/>
    </location>
</feature>
<evidence type="ECO:0000313" key="15">
    <source>
        <dbReference type="Proteomes" id="UP000474159"/>
    </source>
</evidence>
<gene>
    <name evidence="14" type="ORF">F6X53_12655</name>
</gene>
<keyword evidence="4 11" id="KW-0808">Transferase</keyword>
<dbReference type="AlphaFoldDB" id="A0A6L3T613"/>
<dbReference type="InterPro" id="IPR000462">
    <property type="entry name" value="CDP-OH_P_trans"/>
</dbReference>
<dbReference type="Proteomes" id="UP000474159">
    <property type="component" value="Unassembled WGS sequence"/>
</dbReference>
<feature type="transmembrane region" description="Helical" evidence="13">
    <location>
        <begin position="179"/>
        <end position="202"/>
    </location>
</feature>
<evidence type="ECO:0000256" key="8">
    <source>
        <dbReference type="ARBA" id="ARBA00023136"/>
    </source>
</evidence>
<accession>A0A6L3T613</accession>
<dbReference type="PROSITE" id="PS00379">
    <property type="entry name" value="CDP_ALCOHOL_P_TRANSF"/>
    <property type="match status" value="1"/>
</dbReference>
<dbReference type="InterPro" id="IPR048254">
    <property type="entry name" value="CDP_ALCOHOL_P_TRANSF_CS"/>
</dbReference>
<evidence type="ECO:0000256" key="6">
    <source>
        <dbReference type="ARBA" id="ARBA00022989"/>
    </source>
</evidence>